<accession>A0A3S4TXN9</accession>
<dbReference type="KEGG" id="rpne:NCTC8284_03737"/>
<sequence>MKHQLLKKTAINSRTLLLINLNREKKMEGNQNKQQYHHKPMRNVADGHCLNNRRANNGNKMPVKMVRQFQAANFMLAKIITTATIPNKVRCKFKRFSTKWLPHFLHLYECGSPALHHKQRFFHHRFFRFGRFLQ</sequence>
<name>A0A3S4TXN9_9PAST</name>
<protein>
    <submittedName>
        <fullName evidence="1">Uncharacterized protein</fullName>
    </submittedName>
</protein>
<evidence type="ECO:0000313" key="1">
    <source>
        <dbReference type="EMBL" id="VEH68503.1"/>
    </source>
</evidence>
<gene>
    <name evidence="1" type="ORF">NCTC8284_03737</name>
</gene>
<dbReference type="Proteomes" id="UP000278733">
    <property type="component" value="Chromosome"/>
</dbReference>
<dbReference type="AlphaFoldDB" id="A0A3S4TXN9"/>
<organism evidence="1 2">
    <name type="scientific">Rodentibacter pneumotropicus</name>
    <dbReference type="NCBI Taxonomy" id="758"/>
    <lineage>
        <taxon>Bacteria</taxon>
        <taxon>Pseudomonadati</taxon>
        <taxon>Pseudomonadota</taxon>
        <taxon>Gammaproteobacteria</taxon>
        <taxon>Pasteurellales</taxon>
        <taxon>Pasteurellaceae</taxon>
        <taxon>Rodentibacter</taxon>
    </lineage>
</organism>
<dbReference type="EMBL" id="LR134405">
    <property type="protein sequence ID" value="VEH68503.1"/>
    <property type="molecule type" value="Genomic_DNA"/>
</dbReference>
<reference evidence="1 2" key="1">
    <citation type="submission" date="2018-12" db="EMBL/GenBank/DDBJ databases">
        <authorList>
            <consortium name="Pathogen Informatics"/>
        </authorList>
    </citation>
    <scope>NUCLEOTIDE SEQUENCE [LARGE SCALE GENOMIC DNA]</scope>
    <source>
        <strain evidence="1 2">NCTC8284</strain>
    </source>
</reference>
<evidence type="ECO:0000313" key="2">
    <source>
        <dbReference type="Proteomes" id="UP000278733"/>
    </source>
</evidence>
<proteinExistence type="predicted"/>